<accession>A0A511FI75</accession>
<dbReference type="Proteomes" id="UP000564629">
    <property type="component" value="Unassembled WGS sequence"/>
</dbReference>
<evidence type="ECO:0000313" key="4">
    <source>
        <dbReference type="Proteomes" id="UP000321723"/>
    </source>
</evidence>
<dbReference type="EMBL" id="JACHDN010000001">
    <property type="protein sequence ID" value="MBB5474833.1"/>
    <property type="molecule type" value="Genomic_DNA"/>
</dbReference>
<evidence type="ECO:0000313" key="3">
    <source>
        <dbReference type="EMBL" id="MBB5474833.1"/>
    </source>
</evidence>
<proteinExistence type="predicted"/>
<organism evidence="2 4">
    <name type="scientific">Cellulomonas hominis</name>
    <dbReference type="NCBI Taxonomy" id="156981"/>
    <lineage>
        <taxon>Bacteria</taxon>
        <taxon>Bacillati</taxon>
        <taxon>Actinomycetota</taxon>
        <taxon>Actinomycetes</taxon>
        <taxon>Micrococcales</taxon>
        <taxon>Cellulomonadaceae</taxon>
        <taxon>Cellulomonas</taxon>
    </lineage>
</organism>
<feature type="transmembrane region" description="Helical" evidence="1">
    <location>
        <begin position="6"/>
        <end position="27"/>
    </location>
</feature>
<gene>
    <name evidence="2" type="ORF">CHO01_31730</name>
    <name evidence="3" type="ORF">HNR08_003569</name>
</gene>
<evidence type="ECO:0000313" key="5">
    <source>
        <dbReference type="Proteomes" id="UP000564629"/>
    </source>
</evidence>
<dbReference type="RefSeq" id="WP_146839741.1">
    <property type="nucleotide sequence ID" value="NZ_BJVQ01000060.1"/>
</dbReference>
<keyword evidence="1" id="KW-0812">Transmembrane</keyword>
<evidence type="ECO:0000256" key="1">
    <source>
        <dbReference type="SAM" id="Phobius"/>
    </source>
</evidence>
<keyword evidence="1" id="KW-1133">Transmembrane helix</keyword>
<dbReference type="AlphaFoldDB" id="A0A511FI75"/>
<keyword evidence="4" id="KW-1185">Reference proteome</keyword>
<keyword evidence="1" id="KW-0472">Membrane</keyword>
<reference evidence="2 4" key="1">
    <citation type="submission" date="2019-07" db="EMBL/GenBank/DDBJ databases">
        <title>Whole genome shotgun sequence of Cellulomonas hominis NBRC 16055.</title>
        <authorList>
            <person name="Hosoyama A."/>
            <person name="Uohara A."/>
            <person name="Ohji S."/>
            <person name="Ichikawa N."/>
        </authorList>
    </citation>
    <scope>NUCLEOTIDE SEQUENCE [LARGE SCALE GENOMIC DNA]</scope>
    <source>
        <strain evidence="2 4">NBRC 16055</strain>
    </source>
</reference>
<name>A0A511FI75_9CELL</name>
<reference evidence="3 5" key="2">
    <citation type="submission" date="2020-08" db="EMBL/GenBank/DDBJ databases">
        <title>Sequencing the genomes of 1000 actinobacteria strains.</title>
        <authorList>
            <person name="Klenk H.-P."/>
        </authorList>
    </citation>
    <scope>NUCLEOTIDE SEQUENCE [LARGE SCALE GENOMIC DNA]</scope>
    <source>
        <strain evidence="3 5">DSM 9581</strain>
    </source>
</reference>
<protein>
    <submittedName>
        <fullName evidence="2">Uncharacterized protein</fullName>
    </submittedName>
</protein>
<evidence type="ECO:0000313" key="2">
    <source>
        <dbReference type="EMBL" id="GEL48057.1"/>
    </source>
</evidence>
<comment type="caution">
    <text evidence="2">The sequence shown here is derived from an EMBL/GenBank/DDBJ whole genome shotgun (WGS) entry which is preliminary data.</text>
</comment>
<dbReference type="Proteomes" id="UP000321723">
    <property type="component" value="Unassembled WGS sequence"/>
</dbReference>
<sequence length="181" mass="20167">MTWDASDVIAAIAIVASAAVAITTVRMQQRAVMTGRRRESHLRAWQAANHALRTQQARLAALQQPGLDPDRSEDAEIAVTMDAYRDACVELEIVSPRIAEGCLKALSALELSREDLRELAGVRHEMLSEGPTGGALKRSLTVARSDLDAARTDINAVQRMMHRYEPAEKRRPWRWGSPWRT</sequence>
<dbReference type="EMBL" id="BJVQ01000060">
    <property type="protein sequence ID" value="GEL48057.1"/>
    <property type="molecule type" value="Genomic_DNA"/>
</dbReference>